<comment type="caution">
    <text evidence="1">The sequence shown here is derived from an EMBL/GenBank/DDBJ whole genome shotgun (WGS) entry which is preliminary data.</text>
</comment>
<dbReference type="PANTHER" id="PTHR15922:SF2">
    <property type="entry name" value="NBAS SUBUNIT OF NRZ TETHERING COMPLEX"/>
    <property type="match status" value="1"/>
</dbReference>
<gene>
    <name evidence="1" type="ORF">IFM89_031229</name>
</gene>
<dbReference type="OrthoDB" id="19988at2759"/>
<organism evidence="1 2">
    <name type="scientific">Coptis chinensis</name>
    <dbReference type="NCBI Taxonomy" id="261450"/>
    <lineage>
        <taxon>Eukaryota</taxon>
        <taxon>Viridiplantae</taxon>
        <taxon>Streptophyta</taxon>
        <taxon>Embryophyta</taxon>
        <taxon>Tracheophyta</taxon>
        <taxon>Spermatophyta</taxon>
        <taxon>Magnoliopsida</taxon>
        <taxon>Ranunculales</taxon>
        <taxon>Ranunculaceae</taxon>
        <taxon>Coptidoideae</taxon>
        <taxon>Coptis</taxon>
    </lineage>
</organism>
<protein>
    <submittedName>
        <fullName evidence="1">Uncharacterized protein</fullName>
    </submittedName>
</protein>
<name>A0A835IQU4_9MAGN</name>
<dbReference type="GO" id="GO:0006890">
    <property type="term" value="P:retrograde vesicle-mediated transport, Golgi to endoplasmic reticulum"/>
    <property type="evidence" value="ECO:0007669"/>
    <property type="project" value="TreeGrafter"/>
</dbReference>
<dbReference type="Proteomes" id="UP000631114">
    <property type="component" value="Unassembled WGS sequence"/>
</dbReference>
<proteinExistence type="predicted"/>
<accession>A0A835IQU4</accession>
<dbReference type="GO" id="GO:0000149">
    <property type="term" value="F:SNARE binding"/>
    <property type="evidence" value="ECO:0007669"/>
    <property type="project" value="TreeGrafter"/>
</dbReference>
<dbReference type="AlphaFoldDB" id="A0A835IQU4"/>
<dbReference type="EMBL" id="JADFTS010000002">
    <property type="protein sequence ID" value="KAF9622426.1"/>
    <property type="molecule type" value="Genomic_DNA"/>
</dbReference>
<evidence type="ECO:0000313" key="2">
    <source>
        <dbReference type="Proteomes" id="UP000631114"/>
    </source>
</evidence>
<sequence>MASASACEVTNHQCEVDDKHTESFLVRWIKETASDNKMNICMVAIEEGCKHFRPDGVFMVETEALQCALQCMYLCTLADRWDTMASILSKLPKVKDAGSRAESLEKQIKAAEGHVQAGRVFVILLGSNTNELLLRGSFRSEVCKANSSSNSFKIWPSAPCKNVTAEADIVDMLTIKLPNLGVTLLPMQFRQIRDPMEIINMVIASQAGVYFIVDELIDIGKVLGLSSPDDIAAVQEAVAREAVHLAFNQCLVLAKKGHRPIWDLFAAIARGPVLDNVDISSRKQLLSFALIHCDEESIGELLRAWKDLDIQSQCESLAMLTGTNPPNFSAQGSFIISLPSIVNNTDSLNMICLPYGALPMQWLDAVEAKLKQGNPDGSEDHELFTLLFVLRCNETQLSRFKWQGTKCIKSDEDKFFILFRAVLFPCFVSELVNAKQPLLAGFMVSRFMHTNPSLGLFNVVEASLKRYLEGQIQIQQDPETALEKIGTCKYLEYTVNSLRGKLKGLMLSALALLSENVR</sequence>
<dbReference type="GO" id="GO:0070939">
    <property type="term" value="C:Dsl1/NZR complex"/>
    <property type="evidence" value="ECO:0007669"/>
    <property type="project" value="TreeGrafter"/>
</dbReference>
<reference evidence="1 2" key="1">
    <citation type="submission" date="2020-10" db="EMBL/GenBank/DDBJ databases">
        <title>The Coptis chinensis genome and diversification of protoberbering-type alkaloids.</title>
        <authorList>
            <person name="Wang B."/>
            <person name="Shu S."/>
            <person name="Song C."/>
            <person name="Liu Y."/>
        </authorList>
    </citation>
    <scope>NUCLEOTIDE SEQUENCE [LARGE SCALE GENOMIC DNA]</scope>
    <source>
        <strain evidence="1">HL-2020</strain>
        <tissue evidence="1">Leaf</tissue>
    </source>
</reference>
<dbReference type="PANTHER" id="PTHR15922">
    <property type="entry name" value="NEUROBLASTOMA-AMPLIFIED SEQUENCE"/>
    <property type="match status" value="1"/>
</dbReference>
<evidence type="ECO:0000313" key="1">
    <source>
        <dbReference type="EMBL" id="KAF9622426.1"/>
    </source>
</evidence>
<keyword evidence="2" id="KW-1185">Reference proteome</keyword>